<dbReference type="GO" id="GO:0016593">
    <property type="term" value="C:Cdc73/Paf1 complex"/>
    <property type="evidence" value="ECO:0007669"/>
    <property type="project" value="InterPro"/>
</dbReference>
<dbReference type="Pfam" id="PF04004">
    <property type="entry name" value="Leo1"/>
    <property type="match status" value="1"/>
</dbReference>
<dbReference type="RefSeq" id="XP_037143797.1">
    <property type="nucleotide sequence ID" value="XM_037287902.1"/>
</dbReference>
<organism evidence="2 3">
    <name type="scientific">Zygotorulaspora mrakii</name>
    <name type="common">Zygosaccharomyces mrakii</name>
    <dbReference type="NCBI Taxonomy" id="42260"/>
    <lineage>
        <taxon>Eukaryota</taxon>
        <taxon>Fungi</taxon>
        <taxon>Dikarya</taxon>
        <taxon>Ascomycota</taxon>
        <taxon>Saccharomycotina</taxon>
        <taxon>Saccharomycetes</taxon>
        <taxon>Saccharomycetales</taxon>
        <taxon>Saccharomycetaceae</taxon>
        <taxon>Zygotorulaspora</taxon>
    </lineage>
</organism>
<dbReference type="InterPro" id="IPR007149">
    <property type="entry name" value="Leo1"/>
</dbReference>
<dbReference type="EMBL" id="CP058606">
    <property type="protein sequence ID" value="QLG72069.1"/>
    <property type="molecule type" value="Genomic_DNA"/>
</dbReference>
<feature type="compositionally biased region" description="Basic and acidic residues" evidence="1">
    <location>
        <begin position="302"/>
        <end position="319"/>
    </location>
</feature>
<sequence>MSEQSERSGEIEGKQAAPADAKPVEESSSESPDQAMDDLFGEEDEDENDNVGTGSVTNSGSESENEEDKDASDGEREKSQRIRLGLDDDEAEEQAMYTRKFYGEDIDNLSEEESSQHHFKEESVELVRHIVPYRAIEDANGSKPVIYYAKVPEFLTIDPIPFDPPSFETKVQERLENSSKEDQLGESLIDENTIRWRYSKDENQQVYKESNAQIVEWSDGKFSLKLGDEYTDILVNDTENTFFAVSHDQQELMQCSEGGEITKSLMFIPTSTNSKMHQKLTKAVKKRNQRQVSGPGIYIVNKDPELEKNELERQQQQRVRERRKRQLKEMENRDSPDTAGSFEYNNGYKKNRAASMEPDSYASSSRHNEYERDDFIVDDDDEEVEYPDEDEDELLDDADSNDDADHEEDEDDAKAERLRALKRTGADTYKQEKTATDSEGETKRRKVAVIDDEDDE</sequence>
<reference evidence="2 3" key="1">
    <citation type="submission" date="2020-07" db="EMBL/GenBank/DDBJ databases">
        <title>The yeast mating-type switching endonuclease HO is a domesticated member of an unorthodox homing genetic element family.</title>
        <authorList>
            <person name="Coughlan A.Y."/>
            <person name="Lombardi L."/>
            <person name="Braun-Galleani S."/>
            <person name="Martos A.R."/>
            <person name="Galeote V."/>
            <person name="Bigey F."/>
            <person name="Dequin S."/>
            <person name="Byrne K.P."/>
            <person name="Wolfe K.H."/>
        </authorList>
    </citation>
    <scope>NUCLEOTIDE SEQUENCE [LARGE SCALE GENOMIC DNA]</scope>
    <source>
        <strain evidence="2 3">NRRL Y-6702</strain>
    </source>
</reference>
<dbReference type="GO" id="GO:0032968">
    <property type="term" value="P:positive regulation of transcription elongation by RNA polymerase II"/>
    <property type="evidence" value="ECO:0007669"/>
    <property type="project" value="TreeGrafter"/>
</dbReference>
<evidence type="ECO:0000256" key="1">
    <source>
        <dbReference type="SAM" id="MobiDB-lite"/>
    </source>
</evidence>
<dbReference type="GO" id="GO:0006368">
    <property type="term" value="P:transcription elongation by RNA polymerase II"/>
    <property type="evidence" value="ECO:0007669"/>
    <property type="project" value="InterPro"/>
</dbReference>
<feature type="compositionally biased region" description="Basic and acidic residues" evidence="1">
    <location>
        <begin position="327"/>
        <end position="336"/>
    </location>
</feature>
<dbReference type="AlphaFoldDB" id="A0A7H9B255"/>
<feature type="compositionally biased region" description="Basic and acidic residues" evidence="1">
    <location>
        <begin position="71"/>
        <end position="86"/>
    </location>
</feature>
<keyword evidence="3" id="KW-1185">Reference proteome</keyword>
<evidence type="ECO:0000313" key="2">
    <source>
        <dbReference type="EMBL" id="QLG72069.1"/>
    </source>
</evidence>
<feature type="compositionally biased region" description="Acidic residues" evidence="1">
    <location>
        <begin position="35"/>
        <end position="49"/>
    </location>
</feature>
<feature type="compositionally biased region" description="Basic and acidic residues" evidence="1">
    <location>
        <begin position="366"/>
        <end position="375"/>
    </location>
</feature>
<dbReference type="KEGG" id="zmk:HG535_0C04230"/>
<protein>
    <recommendedName>
        <fullName evidence="4">Leo1-like protein</fullName>
    </recommendedName>
</protein>
<dbReference type="Proteomes" id="UP000509704">
    <property type="component" value="Chromosome 3"/>
</dbReference>
<evidence type="ECO:0008006" key="4">
    <source>
        <dbReference type="Google" id="ProtNLM"/>
    </source>
</evidence>
<evidence type="ECO:0000313" key="3">
    <source>
        <dbReference type="Proteomes" id="UP000509704"/>
    </source>
</evidence>
<name>A0A7H9B255_ZYGMR</name>
<feature type="compositionally biased region" description="Basic and acidic residues" evidence="1">
    <location>
        <begin position="1"/>
        <end position="13"/>
    </location>
</feature>
<feature type="region of interest" description="Disordered" evidence="1">
    <location>
        <begin position="283"/>
        <end position="456"/>
    </location>
</feature>
<dbReference type="GO" id="GO:1990269">
    <property type="term" value="F:RNA polymerase II C-terminal domain phosphoserine binding"/>
    <property type="evidence" value="ECO:0007669"/>
    <property type="project" value="TreeGrafter"/>
</dbReference>
<feature type="compositionally biased region" description="Basic and acidic residues" evidence="1">
    <location>
        <begin position="429"/>
        <end position="442"/>
    </location>
</feature>
<proteinExistence type="predicted"/>
<dbReference type="PANTHER" id="PTHR23146:SF0">
    <property type="entry name" value="RNA POLYMERASE-ASSOCIATED PROTEIN LEO1"/>
    <property type="match status" value="1"/>
</dbReference>
<dbReference type="GeneID" id="59235767"/>
<feature type="compositionally biased region" description="Polar residues" evidence="1">
    <location>
        <begin position="51"/>
        <end position="62"/>
    </location>
</feature>
<gene>
    <name evidence="2" type="ORF">HG535_0C04230</name>
</gene>
<dbReference type="OrthoDB" id="20844at2759"/>
<accession>A0A7H9B255</accession>
<feature type="region of interest" description="Disordered" evidence="1">
    <location>
        <begin position="1"/>
        <end position="99"/>
    </location>
</feature>
<feature type="compositionally biased region" description="Acidic residues" evidence="1">
    <location>
        <begin position="376"/>
        <end position="413"/>
    </location>
</feature>
<dbReference type="PANTHER" id="PTHR23146">
    <property type="entry name" value="LEO1 PROTEIN"/>
    <property type="match status" value="1"/>
</dbReference>